<reference evidence="2" key="1">
    <citation type="submission" date="2023-10" db="EMBL/GenBank/DDBJ databases">
        <authorList>
            <person name="Chen Y."/>
            <person name="Shah S."/>
            <person name="Dougan E. K."/>
            <person name="Thang M."/>
            <person name="Chan C."/>
        </authorList>
    </citation>
    <scope>NUCLEOTIDE SEQUENCE [LARGE SCALE GENOMIC DNA]</scope>
</reference>
<feature type="region of interest" description="Disordered" evidence="1">
    <location>
        <begin position="93"/>
        <end position="113"/>
    </location>
</feature>
<feature type="region of interest" description="Disordered" evidence="1">
    <location>
        <begin position="314"/>
        <end position="333"/>
    </location>
</feature>
<dbReference type="EMBL" id="CAUYUJ010016804">
    <property type="protein sequence ID" value="CAK0868969.1"/>
    <property type="molecule type" value="Genomic_DNA"/>
</dbReference>
<accession>A0ABN9V7Y2</accession>
<proteinExistence type="predicted"/>
<sequence>MADALGYWCELRPLGEDGEDDPPVAHSRQVVVAPSGCARLDSGLKGCQFTGLAPGTLFEARLAALAGSEVVGAPCRVLARTLATDSEAAAGARHEADGCGGSPPLAREPTLSWPSHLEVPGLGRACRGRGVPGGELGDWERELVLGWFATLRWQRDRGVLPIQWRWLVSVKLAMNVAQSLRGELETATPSSPPERQSMRPGVRVRPRTAPPAPFAEPAAAGGRRRGGEGLLRPRQPKPARAPGALRVWQEGGIMGGLKESVCTFGWHLVAARPGAAPGFDAASTGEMLCREAFAKALSPRVSCASGLEITGLDTDAGRCGSGAPSSSAEGGAA</sequence>
<evidence type="ECO:0000313" key="3">
    <source>
        <dbReference type="Proteomes" id="UP001189429"/>
    </source>
</evidence>
<comment type="caution">
    <text evidence="2">The sequence shown here is derived from an EMBL/GenBank/DDBJ whole genome shotgun (WGS) entry which is preliminary data.</text>
</comment>
<organism evidence="2 3">
    <name type="scientific">Prorocentrum cordatum</name>
    <dbReference type="NCBI Taxonomy" id="2364126"/>
    <lineage>
        <taxon>Eukaryota</taxon>
        <taxon>Sar</taxon>
        <taxon>Alveolata</taxon>
        <taxon>Dinophyceae</taxon>
        <taxon>Prorocentrales</taxon>
        <taxon>Prorocentraceae</taxon>
        <taxon>Prorocentrum</taxon>
    </lineage>
</organism>
<protein>
    <submittedName>
        <fullName evidence="2">Uncharacterized protein</fullName>
    </submittedName>
</protein>
<evidence type="ECO:0000313" key="2">
    <source>
        <dbReference type="EMBL" id="CAK0868969.1"/>
    </source>
</evidence>
<keyword evidence="3" id="KW-1185">Reference proteome</keyword>
<feature type="region of interest" description="Disordered" evidence="1">
    <location>
        <begin position="183"/>
        <end position="243"/>
    </location>
</feature>
<evidence type="ECO:0000256" key="1">
    <source>
        <dbReference type="SAM" id="MobiDB-lite"/>
    </source>
</evidence>
<feature type="compositionally biased region" description="Low complexity" evidence="1">
    <location>
        <begin position="321"/>
        <end position="333"/>
    </location>
</feature>
<name>A0ABN9V7Y2_9DINO</name>
<gene>
    <name evidence="2" type="ORF">PCOR1329_LOCUS55477</name>
</gene>
<dbReference type="Proteomes" id="UP001189429">
    <property type="component" value="Unassembled WGS sequence"/>
</dbReference>